<dbReference type="RefSeq" id="WP_008200027.1">
    <property type="nucleotide sequence ID" value="NZ_CM001023.1"/>
</dbReference>
<gene>
    <name evidence="8" type="ORF">ALPR1_09208</name>
</gene>
<dbReference type="Pfam" id="PF02706">
    <property type="entry name" value="Wzz"/>
    <property type="match status" value="1"/>
</dbReference>
<dbReference type="InterPro" id="IPR003856">
    <property type="entry name" value="LPS_length_determ_N"/>
</dbReference>
<dbReference type="PANTHER" id="PTHR32309:SF13">
    <property type="entry name" value="FERRIC ENTEROBACTIN TRANSPORT PROTEIN FEPE"/>
    <property type="match status" value="1"/>
</dbReference>
<keyword evidence="3 6" id="KW-0812">Transmembrane</keyword>
<feature type="transmembrane region" description="Helical" evidence="6">
    <location>
        <begin position="327"/>
        <end position="351"/>
    </location>
</feature>
<organism evidence="8 9">
    <name type="scientific">Algoriphagus machipongonensis</name>
    <dbReference type="NCBI Taxonomy" id="388413"/>
    <lineage>
        <taxon>Bacteria</taxon>
        <taxon>Pseudomonadati</taxon>
        <taxon>Bacteroidota</taxon>
        <taxon>Cytophagia</taxon>
        <taxon>Cytophagales</taxon>
        <taxon>Cyclobacteriaceae</taxon>
        <taxon>Algoriphagus</taxon>
    </lineage>
</organism>
<name>A3I1X6_9BACT</name>
<evidence type="ECO:0000256" key="4">
    <source>
        <dbReference type="ARBA" id="ARBA00022989"/>
    </source>
</evidence>
<dbReference type="STRING" id="388413.ALPR1_09208"/>
<dbReference type="PANTHER" id="PTHR32309">
    <property type="entry name" value="TYROSINE-PROTEIN KINASE"/>
    <property type="match status" value="1"/>
</dbReference>
<protein>
    <submittedName>
        <fullName evidence="8">Chain length determinant protein</fullName>
    </submittedName>
</protein>
<comment type="caution">
    <text evidence="8">The sequence shown here is derived from an EMBL/GenBank/DDBJ whole genome shotgun (WGS) entry which is preliminary data.</text>
</comment>
<evidence type="ECO:0000256" key="3">
    <source>
        <dbReference type="ARBA" id="ARBA00022692"/>
    </source>
</evidence>
<dbReference type="InterPro" id="IPR050445">
    <property type="entry name" value="Bact_polysacc_biosynth/exp"/>
</dbReference>
<keyword evidence="4 6" id="KW-1133">Transmembrane helix</keyword>
<dbReference type="OrthoDB" id="1522571at2"/>
<evidence type="ECO:0000313" key="8">
    <source>
        <dbReference type="EMBL" id="EAZ79792.1"/>
    </source>
</evidence>
<keyword evidence="2" id="KW-1003">Cell membrane</keyword>
<feature type="transmembrane region" description="Helical" evidence="6">
    <location>
        <begin position="29"/>
        <end position="47"/>
    </location>
</feature>
<reference evidence="8 9" key="1">
    <citation type="journal article" date="2011" name="J. Bacteriol.">
        <title>Complete genome sequence of Algoriphagus sp. PR1, bacterial prey of a colony-forming choanoflagellate.</title>
        <authorList>
            <person name="Alegado R.A."/>
            <person name="Ferriera S."/>
            <person name="Nusbaum C."/>
            <person name="Young S.K."/>
            <person name="Zeng Q."/>
            <person name="Imamovic A."/>
            <person name="Fairclough S.R."/>
            <person name="King N."/>
        </authorList>
    </citation>
    <scope>NUCLEOTIDE SEQUENCE [LARGE SCALE GENOMIC DNA]</scope>
    <source>
        <strain evidence="8 9">PR1</strain>
    </source>
</reference>
<evidence type="ECO:0000259" key="7">
    <source>
        <dbReference type="Pfam" id="PF02706"/>
    </source>
</evidence>
<keyword evidence="5 6" id="KW-0472">Membrane</keyword>
<sequence>MKQKIEKILLTNDFTLVNLVRLGKAKMRVLVGSVILFVLFGFIYYATTPDSYSTQTVLLVESQNANAAGGLGSLAQVAGLSMQGSQSELGTLDPALYPMIIQSKPFLQDLMNSKVKSDLYPDSVSLYKYIIENNPDNKIYRAVKRPFSIFKDNIIVDDKEREVMNNTSRTQYEPLELYALYQLADGIIASSEGTLLLITTTMPEAKLSYQFSVLVKKLLVEYATRYLQEKQKSHVDYLEVQYEKSEEGFREAQNALTSFKERNQGLYLESLKAREQNLNAEYNLKFELYRTIAKELESSRIELNNQKPIFSEIEPPFIPNKPVAPNLLIIISFCIALGFIFGLVFIFILYIRQYMILHQNHEID</sequence>
<dbReference type="GO" id="GO:0005886">
    <property type="term" value="C:plasma membrane"/>
    <property type="evidence" value="ECO:0007669"/>
    <property type="project" value="UniProtKB-SubCell"/>
</dbReference>
<proteinExistence type="predicted"/>
<evidence type="ECO:0000256" key="5">
    <source>
        <dbReference type="ARBA" id="ARBA00023136"/>
    </source>
</evidence>
<keyword evidence="9" id="KW-1185">Reference proteome</keyword>
<evidence type="ECO:0000256" key="1">
    <source>
        <dbReference type="ARBA" id="ARBA00004651"/>
    </source>
</evidence>
<feature type="domain" description="Polysaccharide chain length determinant N-terminal" evidence="7">
    <location>
        <begin position="12"/>
        <end position="85"/>
    </location>
</feature>
<evidence type="ECO:0000256" key="2">
    <source>
        <dbReference type="ARBA" id="ARBA00022475"/>
    </source>
</evidence>
<comment type="subcellular location">
    <subcellularLocation>
        <location evidence="1">Cell membrane</location>
        <topology evidence="1">Multi-pass membrane protein</topology>
    </subcellularLocation>
</comment>
<dbReference type="EMBL" id="AAXU02000001">
    <property type="protein sequence ID" value="EAZ79792.1"/>
    <property type="molecule type" value="Genomic_DNA"/>
</dbReference>
<dbReference type="GO" id="GO:0004713">
    <property type="term" value="F:protein tyrosine kinase activity"/>
    <property type="evidence" value="ECO:0007669"/>
    <property type="project" value="TreeGrafter"/>
</dbReference>
<dbReference type="HOGENOM" id="CLU_062217_1_0_10"/>
<dbReference type="eggNOG" id="COG3206">
    <property type="taxonomic scope" value="Bacteria"/>
</dbReference>
<accession>A3I1X6</accession>
<dbReference type="Proteomes" id="UP000003919">
    <property type="component" value="Unassembled WGS sequence"/>
</dbReference>
<dbReference type="AlphaFoldDB" id="A3I1X6"/>
<evidence type="ECO:0000256" key="6">
    <source>
        <dbReference type="SAM" id="Phobius"/>
    </source>
</evidence>
<evidence type="ECO:0000313" key="9">
    <source>
        <dbReference type="Proteomes" id="UP000003919"/>
    </source>
</evidence>